<reference evidence="3" key="1">
    <citation type="submission" date="2017-06" db="EMBL/GenBank/DDBJ databases">
        <authorList>
            <person name="Varghese N."/>
            <person name="Submissions S."/>
        </authorList>
    </citation>
    <scope>NUCLEOTIDE SEQUENCE [LARGE SCALE GENOMIC DNA]</scope>
    <source>
        <strain evidence="3">DSM 45423</strain>
    </source>
</reference>
<feature type="transmembrane region" description="Helical" evidence="1">
    <location>
        <begin position="708"/>
        <end position="728"/>
    </location>
</feature>
<dbReference type="Proteomes" id="UP000198386">
    <property type="component" value="Unassembled WGS sequence"/>
</dbReference>
<name>A0A239C5D3_9ACTN</name>
<dbReference type="EMBL" id="FZOH01000002">
    <property type="protein sequence ID" value="SNS15457.1"/>
    <property type="molecule type" value="Genomic_DNA"/>
</dbReference>
<feature type="transmembrane region" description="Helical" evidence="1">
    <location>
        <begin position="368"/>
        <end position="387"/>
    </location>
</feature>
<feature type="transmembrane region" description="Helical" evidence="1">
    <location>
        <begin position="748"/>
        <end position="769"/>
    </location>
</feature>
<feature type="transmembrane region" description="Helical" evidence="1">
    <location>
        <begin position="457"/>
        <end position="477"/>
    </location>
</feature>
<feature type="transmembrane region" description="Helical" evidence="1">
    <location>
        <begin position="513"/>
        <end position="534"/>
    </location>
</feature>
<feature type="transmembrane region" description="Helical" evidence="1">
    <location>
        <begin position="576"/>
        <end position="592"/>
    </location>
</feature>
<proteinExistence type="predicted"/>
<keyword evidence="1" id="KW-0812">Transmembrane</keyword>
<evidence type="ECO:0000256" key="1">
    <source>
        <dbReference type="SAM" id="Phobius"/>
    </source>
</evidence>
<dbReference type="AlphaFoldDB" id="A0A239C5D3"/>
<feature type="transmembrane region" description="Helical" evidence="1">
    <location>
        <begin position="414"/>
        <end position="437"/>
    </location>
</feature>
<evidence type="ECO:0000313" key="3">
    <source>
        <dbReference type="Proteomes" id="UP000198386"/>
    </source>
</evidence>
<feature type="transmembrane region" description="Helical" evidence="1">
    <location>
        <begin position="781"/>
        <end position="799"/>
    </location>
</feature>
<gene>
    <name evidence="2" type="ORF">SAMN04488107_1641</name>
</gene>
<protein>
    <submittedName>
        <fullName evidence="2">Uncharacterized protein</fullName>
    </submittedName>
</protein>
<feature type="transmembrane region" description="Helical" evidence="1">
    <location>
        <begin position="555"/>
        <end position="570"/>
    </location>
</feature>
<feature type="transmembrane region" description="Helical" evidence="1">
    <location>
        <begin position="311"/>
        <end position="335"/>
    </location>
</feature>
<keyword evidence="3" id="KW-1185">Reference proteome</keyword>
<keyword evidence="1" id="KW-0472">Membrane</keyword>
<dbReference type="RefSeq" id="WP_141233730.1">
    <property type="nucleotide sequence ID" value="NZ_FZOH01000002.1"/>
</dbReference>
<feature type="non-terminal residue" evidence="2">
    <location>
        <position position="824"/>
    </location>
</feature>
<evidence type="ECO:0000313" key="2">
    <source>
        <dbReference type="EMBL" id="SNS15457.1"/>
    </source>
</evidence>
<sequence length="824" mass="89504">MSGTKGARKGLGRPLIAVVALAAIATLLVGLFPKTWPRDAPPPASAQGACGDETLRDAEITTTLTLSADYEEPFLSADTEISLPKDWQGAAGLTRDPASEEYRAAIQCLLPIWSTAYRANPPTVEVEPGAHGDIVVSDYVDNENTATIPADLGLWAFSYGHEPNGYCPEPQAHRVDSGQLLAVICPPYGTLSGGTWTINLRLDGVRTLSSAFEPHELHADGTASYQLEEGVESLPGAAFWLELQPSPAAGSYLALQEWHDGVAIAAMSQNGWLLLFALLLLSARGLRSSVIAPRNPGSTSLLSGPRGPSILLARVSSLGILTTLVITLADVAYALNVDKSPATVSARLESVALYALVTLIATLGWRGWFRLIAVAAVTGTFLVAYFGPRRVTLETAPTNMERGELVTELRLLGYLNHVLLAIAAFALIFAMLLRLLIASHDELGGGSRWVAPIRTRARRVIVALLLASGIAGHWLWVEYVRWDRAGLIPGRSHTTEQLGDALLGRLPWLPDHLLHWLPPFLYYAALSCAIVVLASRCGHRQADPLERIAPDLDEFRLVTLIFAAAVVGTYGSYRAISFPLAFLAAIVFLYLLKQDLASWAQDSRLLSVPSGVYANFNDLQKDLLLRSREASLQERRNQAMEARYERGHVTPAVHVQELGLREVLSWYHHRTFEQLPSDPSETDDRRLSDQELAISLGPCVDWWSNAVYAARVGLVLAVPVVAYDGYIWVHSGTFDRAWQLGAGFLDVVHWMVPELLIWLTASFSLGAFWTLIPGRRGIIKGLLLGAVVVLADSANGLLARLLGQASFDIASWGLLVTSYLAVLG</sequence>
<dbReference type="OrthoDB" id="3543300at2"/>
<organism evidence="2 3">
    <name type="scientific">Geodermatophilus saharensis</name>
    <dbReference type="NCBI Taxonomy" id="1137994"/>
    <lineage>
        <taxon>Bacteria</taxon>
        <taxon>Bacillati</taxon>
        <taxon>Actinomycetota</taxon>
        <taxon>Actinomycetes</taxon>
        <taxon>Geodermatophilales</taxon>
        <taxon>Geodermatophilaceae</taxon>
        <taxon>Geodermatophilus</taxon>
    </lineage>
</organism>
<dbReference type="InterPro" id="IPR046176">
    <property type="entry name" value="DUF6185"/>
</dbReference>
<dbReference type="Pfam" id="PF19683">
    <property type="entry name" value="DUF6185"/>
    <property type="match status" value="2"/>
</dbReference>
<accession>A0A239C5D3</accession>
<keyword evidence="1" id="KW-1133">Transmembrane helix</keyword>
<feature type="transmembrane region" description="Helical" evidence="1">
    <location>
        <begin position="12"/>
        <end position="32"/>
    </location>
</feature>